<dbReference type="InterPro" id="IPR009776">
    <property type="entry name" value="Spore_0_M"/>
</dbReference>
<gene>
    <name evidence="1" type="ORF">ACFSUL_15545</name>
</gene>
<evidence type="ECO:0000313" key="1">
    <source>
        <dbReference type="EMBL" id="MFD2682153.1"/>
    </source>
</evidence>
<protein>
    <submittedName>
        <fullName evidence="1">Sporulation protein</fullName>
    </submittedName>
</protein>
<proteinExistence type="predicted"/>
<dbReference type="PANTHER" id="PTHR40053">
    <property type="entry name" value="SPORULATION-CONTROL PROTEIN SPO0M"/>
    <property type="match status" value="1"/>
</dbReference>
<organism evidence="1 2">
    <name type="scientific">Bacillus seohaeanensis</name>
    <dbReference type="NCBI Taxonomy" id="284580"/>
    <lineage>
        <taxon>Bacteria</taxon>
        <taxon>Bacillati</taxon>
        <taxon>Bacillota</taxon>
        <taxon>Bacilli</taxon>
        <taxon>Bacillales</taxon>
        <taxon>Bacillaceae</taxon>
        <taxon>Bacillus</taxon>
    </lineage>
</organism>
<accession>A0ABW5RTY1</accession>
<name>A0ABW5RTY1_9BACI</name>
<keyword evidence="2" id="KW-1185">Reference proteome</keyword>
<evidence type="ECO:0000313" key="2">
    <source>
        <dbReference type="Proteomes" id="UP001597506"/>
    </source>
</evidence>
<dbReference type="Pfam" id="PF07070">
    <property type="entry name" value="Spo0M"/>
    <property type="match status" value="1"/>
</dbReference>
<reference evidence="2" key="1">
    <citation type="journal article" date="2019" name="Int. J. Syst. Evol. Microbiol.">
        <title>The Global Catalogue of Microorganisms (GCM) 10K type strain sequencing project: providing services to taxonomists for standard genome sequencing and annotation.</title>
        <authorList>
            <consortium name="The Broad Institute Genomics Platform"/>
            <consortium name="The Broad Institute Genome Sequencing Center for Infectious Disease"/>
            <person name="Wu L."/>
            <person name="Ma J."/>
        </authorList>
    </citation>
    <scope>NUCLEOTIDE SEQUENCE [LARGE SCALE GENOMIC DNA]</scope>
    <source>
        <strain evidence="2">KCTC 3913</strain>
    </source>
</reference>
<comment type="caution">
    <text evidence="1">The sequence shown here is derived from an EMBL/GenBank/DDBJ whole genome shotgun (WGS) entry which is preliminary data.</text>
</comment>
<dbReference type="RefSeq" id="WP_071412257.1">
    <property type="nucleotide sequence ID" value="NZ_JBHUMF010000031.1"/>
</dbReference>
<dbReference type="PANTHER" id="PTHR40053:SF1">
    <property type="entry name" value="SPORULATION-CONTROL PROTEIN SPO0M"/>
    <property type="match status" value="1"/>
</dbReference>
<dbReference type="Proteomes" id="UP001597506">
    <property type="component" value="Unassembled WGS sequence"/>
</dbReference>
<dbReference type="EMBL" id="JBHUMF010000031">
    <property type="protein sequence ID" value="MFD2682153.1"/>
    <property type="molecule type" value="Genomic_DNA"/>
</dbReference>
<sequence length="136" mass="15352">MIWKQFLSSIGIGHVKVDTLVRNATLSPGETIEGEVVIEGGMADQPITEITLLLVLKYEEDKEDSDFPYHEKDIEVITLNNIGTIQSEEKKRIPFSFLLSKNHPISTEKQETFLRTTIDIPQAVNPTDEDSIIVKK</sequence>